<evidence type="ECO:0000256" key="3">
    <source>
        <dbReference type="ARBA" id="ARBA00013274"/>
    </source>
</evidence>
<feature type="region of interest" description="Disordered" evidence="11">
    <location>
        <begin position="381"/>
        <end position="434"/>
    </location>
</feature>
<dbReference type="Gene3D" id="3.40.1090.10">
    <property type="entry name" value="Cytosolic phospholipase A2 catalytic domain"/>
    <property type="match status" value="1"/>
</dbReference>
<evidence type="ECO:0000256" key="9">
    <source>
        <dbReference type="ARBA" id="ARBA00023136"/>
    </source>
</evidence>
<keyword evidence="6 10" id="KW-0442">Lipid degradation</keyword>
<keyword evidence="7" id="KW-1133">Transmembrane helix</keyword>
<keyword evidence="8 10" id="KW-0443">Lipid metabolism</keyword>
<evidence type="ECO:0000256" key="10">
    <source>
        <dbReference type="PROSITE-ProRule" id="PRU01161"/>
    </source>
</evidence>
<dbReference type="CDD" id="cd07225">
    <property type="entry name" value="Pat_PNPLA6_PNPLA7"/>
    <property type="match status" value="1"/>
</dbReference>
<evidence type="ECO:0000313" key="14">
    <source>
        <dbReference type="Proteomes" id="UP000092462"/>
    </source>
</evidence>
<dbReference type="GO" id="GO:0016020">
    <property type="term" value="C:membrane"/>
    <property type="evidence" value="ECO:0007669"/>
    <property type="project" value="UniProtKB-SubCell"/>
</dbReference>
<comment type="similarity">
    <text evidence="2">Belongs to the NTE family.</text>
</comment>
<sequence>MTQPNMHSDFSRLARWLTGNSVGLVLGGGGARGAAHVGMLKAIQEAGIPIDMVGGVSIGAFMGALWCSEKNITTVTQKAREWSKKMTQWGRQLLDLTYPITSMFSGRDFNKTIRDTFGDIYIEDLWIPYFTLTTDITASCARSLWRYIRSSMSLSGYMPPLCDPKDGHLLLDGGYVNNLPADVLRAQGAAHIIAIDVGSQDETNLTDYGDYLSGWWLIYKKFNPFTSPVKVPNLPDIQSRLAYVSCVRQLEEVKNSDYCEYIRPPIDQYKTLAFGQFDTIKDVGYAHGKQVFEDMAKSGRISHFNQWYPKESGVPKATPHSLNEYTFTDLAQIVCRVPETYTENRYSSSDEDVYFDGYISEPSSLYPMGKPLKLKRTGGSLSLSENEMDSDDLEMPTLLQLSGKTKERLESQEFEKKKATEESSPIPPASNTSE</sequence>
<accession>A0A1B0D0J4</accession>
<dbReference type="GO" id="GO:0005783">
    <property type="term" value="C:endoplasmic reticulum"/>
    <property type="evidence" value="ECO:0007669"/>
    <property type="project" value="TreeGrafter"/>
</dbReference>
<keyword evidence="9" id="KW-0472">Membrane</keyword>
<feature type="active site" description="Proton acceptor" evidence="10">
    <location>
        <position position="172"/>
    </location>
</feature>
<protein>
    <recommendedName>
        <fullName evidence="3">lysophospholipase</fullName>
        <ecNumber evidence="3">3.1.1.5</ecNumber>
    </recommendedName>
</protein>
<dbReference type="GO" id="GO:0046470">
    <property type="term" value="P:phosphatidylcholine metabolic process"/>
    <property type="evidence" value="ECO:0007669"/>
    <property type="project" value="InterPro"/>
</dbReference>
<name>A0A1B0D0J4_PHLPP</name>
<dbReference type="AlphaFoldDB" id="A0A1B0D0J4"/>
<proteinExistence type="inferred from homology"/>
<feature type="short sequence motif" description="DGA/G" evidence="10">
    <location>
        <begin position="172"/>
        <end position="174"/>
    </location>
</feature>
<dbReference type="GO" id="GO:0004622">
    <property type="term" value="F:phosphatidylcholine lysophospholipase activity"/>
    <property type="evidence" value="ECO:0007669"/>
    <property type="project" value="UniProtKB-EC"/>
</dbReference>
<dbReference type="VEuPathDB" id="VectorBase:PPAI000866"/>
<feature type="domain" description="PNPLA" evidence="12">
    <location>
        <begin position="24"/>
        <end position="185"/>
    </location>
</feature>
<evidence type="ECO:0000256" key="7">
    <source>
        <dbReference type="ARBA" id="ARBA00022989"/>
    </source>
</evidence>
<evidence type="ECO:0000256" key="11">
    <source>
        <dbReference type="SAM" id="MobiDB-lite"/>
    </source>
</evidence>
<dbReference type="Pfam" id="PF01734">
    <property type="entry name" value="Patatin"/>
    <property type="match status" value="1"/>
</dbReference>
<keyword evidence="4" id="KW-0812">Transmembrane</keyword>
<dbReference type="InterPro" id="IPR016035">
    <property type="entry name" value="Acyl_Trfase/lysoPLipase"/>
</dbReference>
<feature type="compositionally biased region" description="Basic and acidic residues" evidence="11">
    <location>
        <begin position="404"/>
        <end position="421"/>
    </location>
</feature>
<dbReference type="EMBL" id="AJVK01021459">
    <property type="status" value="NOT_ANNOTATED_CDS"/>
    <property type="molecule type" value="Genomic_DNA"/>
</dbReference>
<evidence type="ECO:0000259" key="12">
    <source>
        <dbReference type="PROSITE" id="PS51635"/>
    </source>
</evidence>
<dbReference type="GO" id="GO:0016042">
    <property type="term" value="P:lipid catabolic process"/>
    <property type="evidence" value="ECO:0007669"/>
    <property type="project" value="UniProtKB-UniRule"/>
</dbReference>
<evidence type="ECO:0000256" key="6">
    <source>
        <dbReference type="ARBA" id="ARBA00022963"/>
    </source>
</evidence>
<feature type="active site" description="Nucleophile" evidence="10">
    <location>
        <position position="57"/>
    </location>
</feature>
<evidence type="ECO:0000256" key="1">
    <source>
        <dbReference type="ARBA" id="ARBA00004167"/>
    </source>
</evidence>
<dbReference type="SUPFAM" id="SSF52151">
    <property type="entry name" value="FabD/lysophospholipase-like"/>
    <property type="match status" value="1"/>
</dbReference>
<dbReference type="InterPro" id="IPR002641">
    <property type="entry name" value="PNPLA_dom"/>
</dbReference>
<reference evidence="13" key="1">
    <citation type="submission" date="2022-08" db="UniProtKB">
        <authorList>
            <consortium name="EnsemblMetazoa"/>
        </authorList>
    </citation>
    <scope>IDENTIFICATION</scope>
    <source>
        <strain evidence="13">Israel</strain>
    </source>
</reference>
<keyword evidence="5 10" id="KW-0378">Hydrolase</keyword>
<evidence type="ECO:0000256" key="8">
    <source>
        <dbReference type="ARBA" id="ARBA00023098"/>
    </source>
</evidence>
<comment type="subcellular location">
    <subcellularLocation>
        <location evidence="1">Membrane</location>
        <topology evidence="1">Single-pass membrane protein</topology>
    </subcellularLocation>
</comment>
<dbReference type="PROSITE" id="PS01237">
    <property type="entry name" value="UPF0028"/>
    <property type="match status" value="1"/>
</dbReference>
<organism evidence="13 14">
    <name type="scientific">Phlebotomus papatasi</name>
    <name type="common">Sandfly</name>
    <dbReference type="NCBI Taxonomy" id="29031"/>
    <lineage>
        <taxon>Eukaryota</taxon>
        <taxon>Metazoa</taxon>
        <taxon>Ecdysozoa</taxon>
        <taxon>Arthropoda</taxon>
        <taxon>Hexapoda</taxon>
        <taxon>Insecta</taxon>
        <taxon>Pterygota</taxon>
        <taxon>Neoptera</taxon>
        <taxon>Endopterygota</taxon>
        <taxon>Diptera</taxon>
        <taxon>Nematocera</taxon>
        <taxon>Psychodoidea</taxon>
        <taxon>Psychodidae</taxon>
        <taxon>Phlebotomus</taxon>
        <taxon>Phlebotomus</taxon>
    </lineage>
</organism>
<dbReference type="PANTHER" id="PTHR14226">
    <property type="entry name" value="NEUROPATHY TARGET ESTERASE/SWISS CHEESE D.MELANOGASTER"/>
    <property type="match status" value="1"/>
</dbReference>
<dbReference type="FunFam" id="3.40.1090.10:FF:000001">
    <property type="entry name" value="neuropathy target esterase isoform X2"/>
    <property type="match status" value="1"/>
</dbReference>
<feature type="short sequence motif" description="GXSXG" evidence="10">
    <location>
        <begin position="55"/>
        <end position="59"/>
    </location>
</feature>
<dbReference type="Proteomes" id="UP000092462">
    <property type="component" value="Unassembled WGS sequence"/>
</dbReference>
<dbReference type="EnsemblMetazoa" id="PPAI000866-RA">
    <property type="protein sequence ID" value="PPAI000866-PA"/>
    <property type="gene ID" value="PPAI000866"/>
</dbReference>
<dbReference type="PANTHER" id="PTHR14226:SF29">
    <property type="entry name" value="NEUROPATHY TARGET ESTERASE SWS"/>
    <property type="match status" value="1"/>
</dbReference>
<dbReference type="EC" id="3.1.1.5" evidence="3"/>
<feature type="short sequence motif" description="GXGXXG" evidence="10">
    <location>
        <begin position="28"/>
        <end position="33"/>
    </location>
</feature>
<evidence type="ECO:0000313" key="13">
    <source>
        <dbReference type="EnsemblMetazoa" id="PPAI000866-PA"/>
    </source>
</evidence>
<keyword evidence="14" id="KW-1185">Reference proteome</keyword>
<evidence type="ECO:0000256" key="2">
    <source>
        <dbReference type="ARBA" id="ARBA00006636"/>
    </source>
</evidence>
<evidence type="ECO:0000256" key="4">
    <source>
        <dbReference type="ARBA" id="ARBA00022692"/>
    </source>
</evidence>
<dbReference type="InterPro" id="IPR050301">
    <property type="entry name" value="NTE"/>
</dbReference>
<evidence type="ECO:0000256" key="5">
    <source>
        <dbReference type="ARBA" id="ARBA00022801"/>
    </source>
</evidence>
<dbReference type="PROSITE" id="PS51635">
    <property type="entry name" value="PNPLA"/>
    <property type="match status" value="1"/>
</dbReference>
<dbReference type="InterPro" id="IPR001423">
    <property type="entry name" value="LysoPLipase_patatin_CS"/>
</dbReference>